<name>A0A4Y3M451_9PROT</name>
<comment type="caution">
    <text evidence="1">The sequence shown here is derived from an EMBL/GenBank/DDBJ whole genome shotgun (WGS) entry which is preliminary data.</text>
</comment>
<proteinExistence type="predicted"/>
<gene>
    <name evidence="1" type="ORF">GRO01_09810</name>
</gene>
<accession>A0A4Y3M451</accession>
<evidence type="ECO:0000313" key="1">
    <source>
        <dbReference type="EMBL" id="GEB03405.1"/>
    </source>
</evidence>
<sequence>MDTDYGAVKHMLPVIGQPQLYRGLQQGIEKQSVVSGGSHPTSALRRQKRTQYCPFLIRQIASCHAWSLYPLSPQAGSELDFRQPV</sequence>
<dbReference type="Proteomes" id="UP000320772">
    <property type="component" value="Unassembled WGS sequence"/>
</dbReference>
<protein>
    <submittedName>
        <fullName evidence="1">Uncharacterized protein</fullName>
    </submittedName>
</protein>
<evidence type="ECO:0000313" key="2">
    <source>
        <dbReference type="Proteomes" id="UP000320772"/>
    </source>
</evidence>
<dbReference type="AlphaFoldDB" id="A0A4Y3M451"/>
<dbReference type="EMBL" id="BJLY01000002">
    <property type="protein sequence ID" value="GEB03405.1"/>
    <property type="molecule type" value="Genomic_DNA"/>
</dbReference>
<keyword evidence="2" id="KW-1185">Reference proteome</keyword>
<reference evidence="1 2" key="1">
    <citation type="submission" date="2019-06" db="EMBL/GenBank/DDBJ databases">
        <title>Whole genome shotgun sequence of Gluconobacter roseus NBRC 3990.</title>
        <authorList>
            <person name="Hosoyama A."/>
            <person name="Uohara A."/>
            <person name="Ohji S."/>
            <person name="Ichikawa N."/>
        </authorList>
    </citation>
    <scope>NUCLEOTIDE SEQUENCE [LARGE SCALE GENOMIC DNA]</scope>
    <source>
        <strain evidence="1 2">NBRC 3990</strain>
    </source>
</reference>
<organism evidence="1 2">
    <name type="scientific">Gluconobacter roseus NBRC 3990</name>
    <dbReference type="NCBI Taxonomy" id="1307950"/>
    <lineage>
        <taxon>Bacteria</taxon>
        <taxon>Pseudomonadati</taxon>
        <taxon>Pseudomonadota</taxon>
        <taxon>Alphaproteobacteria</taxon>
        <taxon>Acetobacterales</taxon>
        <taxon>Acetobacteraceae</taxon>
        <taxon>Gluconobacter</taxon>
    </lineage>
</organism>